<name>A0A1R2BZN3_9CILI</name>
<reference evidence="1 2" key="1">
    <citation type="submission" date="2016-11" db="EMBL/GenBank/DDBJ databases">
        <title>The macronuclear genome of Stentor coeruleus: a giant cell with tiny introns.</title>
        <authorList>
            <person name="Slabodnick M."/>
            <person name="Ruby J.G."/>
            <person name="Reiff S.B."/>
            <person name="Swart E.C."/>
            <person name="Gosai S."/>
            <person name="Prabakaran S."/>
            <person name="Witkowska E."/>
            <person name="Larue G.E."/>
            <person name="Fisher S."/>
            <person name="Freeman R.M."/>
            <person name="Gunawardena J."/>
            <person name="Chu W."/>
            <person name="Stover N.A."/>
            <person name="Gregory B.D."/>
            <person name="Nowacki M."/>
            <person name="Derisi J."/>
            <person name="Roy S.W."/>
            <person name="Marshall W.F."/>
            <person name="Sood P."/>
        </authorList>
    </citation>
    <scope>NUCLEOTIDE SEQUENCE [LARGE SCALE GENOMIC DNA]</scope>
    <source>
        <strain evidence="1">WM001</strain>
    </source>
</reference>
<protein>
    <submittedName>
        <fullName evidence="1">Uncharacterized protein</fullName>
    </submittedName>
</protein>
<comment type="caution">
    <text evidence="1">The sequence shown here is derived from an EMBL/GenBank/DDBJ whole genome shotgun (WGS) entry which is preliminary data.</text>
</comment>
<dbReference type="AlphaFoldDB" id="A0A1R2BZN3"/>
<accession>A0A1R2BZN3</accession>
<gene>
    <name evidence="1" type="ORF">SteCoe_17214</name>
</gene>
<sequence length="134" mass="14978">MGQSCSGGGGILSCMDCGSTNTQELLSEPSKKFDMLSGNQMFKNESRDPIENCIEKLDKPLEVYEKKLSTKVKTLTKKRKSISLDESFKVSHSPRLRVVSSNFCDKSFNLIDKIDRTAETDKSCSSVFYSNQSK</sequence>
<organism evidence="1 2">
    <name type="scientific">Stentor coeruleus</name>
    <dbReference type="NCBI Taxonomy" id="5963"/>
    <lineage>
        <taxon>Eukaryota</taxon>
        <taxon>Sar</taxon>
        <taxon>Alveolata</taxon>
        <taxon>Ciliophora</taxon>
        <taxon>Postciliodesmatophora</taxon>
        <taxon>Heterotrichea</taxon>
        <taxon>Heterotrichida</taxon>
        <taxon>Stentoridae</taxon>
        <taxon>Stentor</taxon>
    </lineage>
</organism>
<evidence type="ECO:0000313" key="2">
    <source>
        <dbReference type="Proteomes" id="UP000187209"/>
    </source>
</evidence>
<evidence type="ECO:0000313" key="1">
    <source>
        <dbReference type="EMBL" id="OMJ82190.1"/>
    </source>
</evidence>
<proteinExistence type="predicted"/>
<keyword evidence="2" id="KW-1185">Reference proteome</keyword>
<dbReference type="Proteomes" id="UP000187209">
    <property type="component" value="Unassembled WGS sequence"/>
</dbReference>
<dbReference type="EMBL" id="MPUH01000350">
    <property type="protein sequence ID" value="OMJ82190.1"/>
    <property type="molecule type" value="Genomic_DNA"/>
</dbReference>